<dbReference type="Pfam" id="PF13561">
    <property type="entry name" value="adh_short_C2"/>
    <property type="match status" value="1"/>
</dbReference>
<gene>
    <name evidence="3" type="ORF">LR394_06950</name>
</gene>
<proteinExistence type="inferred from homology"/>
<dbReference type="PROSITE" id="PS00061">
    <property type="entry name" value="ADH_SHORT"/>
    <property type="match status" value="1"/>
</dbReference>
<keyword evidence="2" id="KW-0560">Oxidoreductase</keyword>
<evidence type="ECO:0000313" key="3">
    <source>
        <dbReference type="EMBL" id="MCD5310627.1"/>
    </source>
</evidence>
<dbReference type="EMBL" id="JAJOMB010000003">
    <property type="protein sequence ID" value="MCD5310627.1"/>
    <property type="molecule type" value="Genomic_DNA"/>
</dbReference>
<dbReference type="PRINTS" id="PR00080">
    <property type="entry name" value="SDRFAMILY"/>
</dbReference>
<dbReference type="SUPFAM" id="SSF51735">
    <property type="entry name" value="NAD(P)-binding Rossmann-fold domains"/>
    <property type="match status" value="1"/>
</dbReference>
<comment type="caution">
    <text evidence="3">The sequence shown here is derived from an EMBL/GenBank/DDBJ whole genome shotgun (WGS) entry which is preliminary data.</text>
</comment>
<dbReference type="GO" id="GO:0016491">
    <property type="term" value="F:oxidoreductase activity"/>
    <property type="evidence" value="ECO:0007669"/>
    <property type="project" value="UniProtKB-KW"/>
</dbReference>
<dbReference type="InterPro" id="IPR036291">
    <property type="entry name" value="NAD(P)-bd_dom_sf"/>
</dbReference>
<evidence type="ECO:0000256" key="1">
    <source>
        <dbReference type="ARBA" id="ARBA00006484"/>
    </source>
</evidence>
<dbReference type="PANTHER" id="PTHR43639:SF1">
    <property type="entry name" value="SHORT-CHAIN DEHYDROGENASE_REDUCTASE FAMILY PROTEIN"/>
    <property type="match status" value="1"/>
</dbReference>
<dbReference type="InterPro" id="IPR002347">
    <property type="entry name" value="SDR_fam"/>
</dbReference>
<keyword evidence="4" id="KW-1185">Reference proteome</keyword>
<dbReference type="InterPro" id="IPR020904">
    <property type="entry name" value="Sc_DH/Rdtase_CS"/>
</dbReference>
<reference evidence="3" key="1">
    <citation type="submission" date="2021-11" db="EMBL/GenBank/DDBJ databases">
        <title>Streptomyces corallinus and Kineosporia corallina sp. nov., two new coral-derived marine actinobacteria.</title>
        <authorList>
            <person name="Buangrab K."/>
            <person name="Sutthacheep M."/>
            <person name="Yeemin T."/>
            <person name="Harunari E."/>
            <person name="Igarashi Y."/>
            <person name="Sripreechasak P."/>
            <person name="Kanchanasin P."/>
            <person name="Tanasupawat S."/>
            <person name="Phongsopitanun W."/>
        </authorList>
    </citation>
    <scope>NUCLEOTIDE SEQUENCE</scope>
    <source>
        <strain evidence="3">JCM 31032</strain>
    </source>
</reference>
<dbReference type="Proteomes" id="UP001138997">
    <property type="component" value="Unassembled WGS sequence"/>
</dbReference>
<dbReference type="PANTHER" id="PTHR43639">
    <property type="entry name" value="OXIDOREDUCTASE, SHORT-CHAIN DEHYDROGENASE/REDUCTASE FAMILY (AFU_ORTHOLOGUE AFUA_5G02870)"/>
    <property type="match status" value="1"/>
</dbReference>
<protein>
    <submittedName>
        <fullName evidence="3">SDR family oxidoreductase</fullName>
    </submittedName>
</protein>
<accession>A0A9X1N908</accession>
<comment type="similarity">
    <text evidence="1">Belongs to the short-chain dehydrogenases/reductases (SDR) family.</text>
</comment>
<organism evidence="3 4">
    <name type="scientific">Kineosporia babensis</name>
    <dbReference type="NCBI Taxonomy" id="499548"/>
    <lineage>
        <taxon>Bacteria</taxon>
        <taxon>Bacillati</taxon>
        <taxon>Actinomycetota</taxon>
        <taxon>Actinomycetes</taxon>
        <taxon>Kineosporiales</taxon>
        <taxon>Kineosporiaceae</taxon>
        <taxon>Kineosporia</taxon>
    </lineage>
</organism>
<evidence type="ECO:0000256" key="2">
    <source>
        <dbReference type="ARBA" id="ARBA00023002"/>
    </source>
</evidence>
<evidence type="ECO:0000313" key="4">
    <source>
        <dbReference type="Proteomes" id="UP001138997"/>
    </source>
</evidence>
<name>A0A9X1N908_9ACTN</name>
<dbReference type="AlphaFoldDB" id="A0A9X1N908"/>
<sequence length="251" mass="26261">MTDLSGKVAIVTGSARGIGRAIAVRYAALGARVVINYFGNEEAAKQAVADCQAVGKAEVIAVKADVSQVGEIERLFRTTLERFGQVDIVVANAGLELVDQPAVEATEEQFDRLFGTNTKGAFFTLQKAAKYVSDGGRIILIGSSSTASPVPGTGLYSASKAAARQLVRVLAVELIDRQVTVNTILPSPSAGAGVFTDLADDAPEHEFFARLRFGQRLGRPDDAADAAEYFAGDLAGYVSGQALLLSGGSTF</sequence>
<dbReference type="PRINTS" id="PR00081">
    <property type="entry name" value="GDHRDH"/>
</dbReference>
<dbReference type="Gene3D" id="3.40.50.720">
    <property type="entry name" value="NAD(P)-binding Rossmann-like Domain"/>
    <property type="match status" value="1"/>
</dbReference>
<dbReference type="FunFam" id="3.40.50.720:FF:000084">
    <property type="entry name" value="Short-chain dehydrogenase reductase"/>
    <property type="match status" value="1"/>
</dbReference>
<dbReference type="RefSeq" id="WP_231439672.1">
    <property type="nucleotide sequence ID" value="NZ_JAJOMB010000003.1"/>
</dbReference>